<reference evidence="2" key="1">
    <citation type="submission" date="2015-12" db="EMBL/GenBank/DDBJ databases">
        <authorList>
            <person name="Lima A."/>
            <person name="Farahani Zayas N."/>
            <person name="Castro Da Silva M.A."/>
            <person name="Cabral A."/>
            <person name="Pessatti M.L."/>
        </authorList>
    </citation>
    <scope>NUCLEOTIDE SEQUENCE [LARGE SCALE GENOMIC DNA]</scope>
    <source>
        <strain evidence="2">LAMA 842</strain>
    </source>
</reference>
<proteinExistence type="predicted"/>
<sequence length="66" mass="7580">MDFIGRFESLDADFQNVCDRLGLRDLSLPQLRAGTGQDYRKAFTAEMVDIVGDIYQRDIRALGYDF</sequence>
<organism evidence="1 2">
    <name type="scientific">Marinobacter excellens LAMA 842</name>
    <dbReference type="NCBI Taxonomy" id="1306954"/>
    <lineage>
        <taxon>Bacteria</taxon>
        <taxon>Pseudomonadati</taxon>
        <taxon>Pseudomonadota</taxon>
        <taxon>Gammaproteobacteria</taxon>
        <taxon>Pseudomonadales</taxon>
        <taxon>Marinobacteraceae</taxon>
        <taxon>Marinobacter</taxon>
    </lineage>
</organism>
<name>A0A137S1W6_9GAMM</name>
<dbReference type="Proteomes" id="UP000070282">
    <property type="component" value="Unassembled WGS sequence"/>
</dbReference>
<dbReference type="AlphaFoldDB" id="A0A137S1W6"/>
<dbReference type="SUPFAM" id="SSF52540">
    <property type="entry name" value="P-loop containing nucleoside triphosphate hydrolases"/>
    <property type="match status" value="1"/>
</dbReference>
<dbReference type="InterPro" id="IPR027417">
    <property type="entry name" value="P-loop_NTPase"/>
</dbReference>
<protein>
    <submittedName>
        <fullName evidence="1">Uncharacterized protein</fullName>
    </submittedName>
</protein>
<accession>A0A137S1W6</accession>
<keyword evidence="2" id="KW-1185">Reference proteome</keyword>
<evidence type="ECO:0000313" key="1">
    <source>
        <dbReference type="EMBL" id="KXO06411.1"/>
    </source>
</evidence>
<dbReference type="PATRIC" id="fig|1306954.6.peg.2780"/>
<dbReference type="EMBL" id="LOCO01000035">
    <property type="protein sequence ID" value="KXO06411.1"/>
    <property type="molecule type" value="Genomic_DNA"/>
</dbReference>
<dbReference type="RefSeq" id="WP_156471790.1">
    <property type="nucleotide sequence ID" value="NZ_LOCO01000035.1"/>
</dbReference>
<evidence type="ECO:0000313" key="2">
    <source>
        <dbReference type="Proteomes" id="UP000070282"/>
    </source>
</evidence>
<gene>
    <name evidence="1" type="ORF">J122_3944</name>
</gene>
<comment type="caution">
    <text evidence="1">The sequence shown here is derived from an EMBL/GenBank/DDBJ whole genome shotgun (WGS) entry which is preliminary data.</text>
</comment>